<dbReference type="InterPro" id="IPR036236">
    <property type="entry name" value="Znf_C2H2_sf"/>
</dbReference>
<feature type="compositionally biased region" description="Pro residues" evidence="6">
    <location>
        <begin position="168"/>
        <end position="181"/>
    </location>
</feature>
<keyword evidence="2" id="KW-0677">Repeat</keyword>
<dbReference type="Pfam" id="PF00096">
    <property type="entry name" value="zf-C2H2"/>
    <property type="match status" value="2"/>
</dbReference>
<protein>
    <recommendedName>
        <fullName evidence="7">C2H2-type domain-containing protein</fullName>
    </recommendedName>
</protein>
<dbReference type="PROSITE" id="PS00028">
    <property type="entry name" value="ZINC_FINGER_C2H2_1"/>
    <property type="match status" value="1"/>
</dbReference>
<dbReference type="AlphaFoldDB" id="A0AA39WZ13"/>
<name>A0AA39WZ13_9PEZI</name>
<feature type="region of interest" description="Disordered" evidence="6">
    <location>
        <begin position="1"/>
        <end position="193"/>
    </location>
</feature>
<dbReference type="GO" id="GO:0008270">
    <property type="term" value="F:zinc ion binding"/>
    <property type="evidence" value="ECO:0007669"/>
    <property type="project" value="UniProtKB-KW"/>
</dbReference>
<evidence type="ECO:0000256" key="6">
    <source>
        <dbReference type="SAM" id="MobiDB-lite"/>
    </source>
</evidence>
<keyword evidence="9" id="KW-1185">Reference proteome</keyword>
<evidence type="ECO:0000313" key="8">
    <source>
        <dbReference type="EMBL" id="KAK0624264.1"/>
    </source>
</evidence>
<reference evidence="8" key="1">
    <citation type="submission" date="2023-06" db="EMBL/GenBank/DDBJ databases">
        <title>Genome-scale phylogeny and comparative genomics of the fungal order Sordariales.</title>
        <authorList>
            <consortium name="Lawrence Berkeley National Laboratory"/>
            <person name="Hensen N."/>
            <person name="Bonometti L."/>
            <person name="Westerberg I."/>
            <person name="Brannstrom I.O."/>
            <person name="Guillou S."/>
            <person name="Cros-Aarteil S."/>
            <person name="Calhoun S."/>
            <person name="Haridas S."/>
            <person name="Kuo A."/>
            <person name="Mondo S."/>
            <person name="Pangilinan J."/>
            <person name="Riley R."/>
            <person name="Labutti K."/>
            <person name="Andreopoulos B."/>
            <person name="Lipzen A."/>
            <person name="Chen C."/>
            <person name="Yanf M."/>
            <person name="Daum C."/>
            <person name="Ng V."/>
            <person name="Clum A."/>
            <person name="Steindorff A."/>
            <person name="Ohm R."/>
            <person name="Martin F."/>
            <person name="Silar P."/>
            <person name="Natvig D."/>
            <person name="Lalanne C."/>
            <person name="Gautier V."/>
            <person name="Ament-Velasquez S.L."/>
            <person name="Kruys A."/>
            <person name="Hutchinson M.I."/>
            <person name="Powell A.J."/>
            <person name="Barry K."/>
            <person name="Miller A.N."/>
            <person name="Grigoriev I.V."/>
            <person name="Debuchy R."/>
            <person name="Gladieux P."/>
            <person name="Thoren M.H."/>
            <person name="Johannesson H."/>
        </authorList>
    </citation>
    <scope>NUCLEOTIDE SEQUENCE</scope>
    <source>
        <strain evidence="8">CBS 606.72</strain>
    </source>
</reference>
<feature type="region of interest" description="Disordered" evidence="6">
    <location>
        <begin position="299"/>
        <end position="379"/>
    </location>
</feature>
<organism evidence="8 9">
    <name type="scientific">Immersiella caudata</name>
    <dbReference type="NCBI Taxonomy" id="314043"/>
    <lineage>
        <taxon>Eukaryota</taxon>
        <taxon>Fungi</taxon>
        <taxon>Dikarya</taxon>
        <taxon>Ascomycota</taxon>
        <taxon>Pezizomycotina</taxon>
        <taxon>Sordariomycetes</taxon>
        <taxon>Sordariomycetidae</taxon>
        <taxon>Sordariales</taxon>
        <taxon>Lasiosphaeriaceae</taxon>
        <taxon>Immersiella</taxon>
    </lineage>
</organism>
<dbReference type="PANTHER" id="PTHR24408:SF58">
    <property type="entry name" value="TRANSCRIPTION FACTOR (TFIIIA), PUTATIVE (AFU_ORTHOLOGUE AFUA_1G05150)-RELATED"/>
    <property type="match status" value="1"/>
</dbReference>
<keyword evidence="3 5" id="KW-0863">Zinc-finger</keyword>
<comment type="caution">
    <text evidence="8">The sequence shown here is derived from an EMBL/GenBank/DDBJ whole genome shotgun (WGS) entry which is preliminary data.</text>
</comment>
<dbReference type="PANTHER" id="PTHR24408">
    <property type="entry name" value="ZINC FINGER PROTEIN"/>
    <property type="match status" value="1"/>
</dbReference>
<feature type="compositionally biased region" description="Low complexity" evidence="6">
    <location>
        <begin position="142"/>
        <end position="167"/>
    </location>
</feature>
<dbReference type="FunFam" id="3.30.160.60:FF:000100">
    <property type="entry name" value="Zinc finger 45-like"/>
    <property type="match status" value="1"/>
</dbReference>
<evidence type="ECO:0000256" key="4">
    <source>
        <dbReference type="ARBA" id="ARBA00022833"/>
    </source>
</evidence>
<dbReference type="SUPFAM" id="SSF57667">
    <property type="entry name" value="beta-beta-alpha zinc fingers"/>
    <property type="match status" value="1"/>
</dbReference>
<feature type="compositionally biased region" description="Low complexity" evidence="6">
    <location>
        <begin position="43"/>
        <end position="85"/>
    </location>
</feature>
<evidence type="ECO:0000256" key="3">
    <source>
        <dbReference type="ARBA" id="ARBA00022771"/>
    </source>
</evidence>
<dbReference type="PROSITE" id="PS50157">
    <property type="entry name" value="ZINC_FINGER_C2H2_2"/>
    <property type="match status" value="2"/>
</dbReference>
<feature type="domain" description="C2H2-type" evidence="7">
    <location>
        <begin position="239"/>
        <end position="266"/>
    </location>
</feature>
<dbReference type="GO" id="GO:0000981">
    <property type="term" value="F:DNA-binding transcription factor activity, RNA polymerase II-specific"/>
    <property type="evidence" value="ECO:0007669"/>
    <property type="project" value="TreeGrafter"/>
</dbReference>
<dbReference type="EMBL" id="JAULSU010000003">
    <property type="protein sequence ID" value="KAK0624264.1"/>
    <property type="molecule type" value="Genomic_DNA"/>
</dbReference>
<dbReference type="FunFam" id="3.30.160.60:FF:000110">
    <property type="entry name" value="Zinc finger protein-like"/>
    <property type="match status" value="1"/>
</dbReference>
<dbReference type="Proteomes" id="UP001175000">
    <property type="component" value="Unassembled WGS sequence"/>
</dbReference>
<dbReference type="InterPro" id="IPR013087">
    <property type="entry name" value="Znf_C2H2_type"/>
</dbReference>
<dbReference type="GO" id="GO:0005634">
    <property type="term" value="C:nucleus"/>
    <property type="evidence" value="ECO:0007669"/>
    <property type="project" value="TreeGrafter"/>
</dbReference>
<feature type="domain" description="C2H2-type" evidence="7">
    <location>
        <begin position="267"/>
        <end position="294"/>
    </location>
</feature>
<evidence type="ECO:0000313" key="9">
    <source>
        <dbReference type="Proteomes" id="UP001175000"/>
    </source>
</evidence>
<accession>A0AA39WZ13</accession>
<feature type="compositionally biased region" description="Basic and acidic residues" evidence="6">
    <location>
        <begin position="328"/>
        <end position="379"/>
    </location>
</feature>
<evidence type="ECO:0000256" key="1">
    <source>
        <dbReference type="ARBA" id="ARBA00022723"/>
    </source>
</evidence>
<proteinExistence type="predicted"/>
<evidence type="ECO:0000256" key="2">
    <source>
        <dbReference type="ARBA" id="ARBA00022737"/>
    </source>
</evidence>
<sequence>MAATQSPAPSSSSSSSSSFASRRPLARAALPPFTLPPPPEFPRPTAGSASSSTAGSALSPPTPTQQQQQPPSSGSPYSTTSSPGYASRASSTSASMLAHPQRASSHSPYDPRSRPSPLSHPLNGGPGISTAAIQLSPRKPLPGSSGSQSRTSPPSRFTEKLPSIASLIPPPSTYGAPPPRSPNQGSATGLPAPGYLAMPPVKGPWGLGPPPASNPRYYHEFSVPEYPIARETSQQDRPFRCDLCTQCFSRNHDLKRHKRIHMAAKPFPCPTCNKSFSRRDALKRHRLVKACYKKADLKEGEVGPSRGSESPDGEPEYTTADWKPPGAELEKASAKRNGKEKEEGADAADKTDDAEQEVEAEKPNSPPREEEMKDAEPGP</sequence>
<gene>
    <name evidence="8" type="ORF">B0T14DRAFT_194631</name>
</gene>
<evidence type="ECO:0000259" key="7">
    <source>
        <dbReference type="PROSITE" id="PS50157"/>
    </source>
</evidence>
<dbReference type="SMART" id="SM00355">
    <property type="entry name" value="ZnF_C2H2"/>
    <property type="match status" value="2"/>
</dbReference>
<dbReference type="Gene3D" id="3.30.160.60">
    <property type="entry name" value="Classic Zinc Finger"/>
    <property type="match status" value="2"/>
</dbReference>
<dbReference type="GO" id="GO:0043565">
    <property type="term" value="F:sequence-specific DNA binding"/>
    <property type="evidence" value="ECO:0007669"/>
    <property type="project" value="TreeGrafter"/>
</dbReference>
<evidence type="ECO:0000256" key="5">
    <source>
        <dbReference type="PROSITE-ProRule" id="PRU00042"/>
    </source>
</evidence>
<keyword evidence="4" id="KW-0862">Zinc</keyword>
<keyword evidence="1" id="KW-0479">Metal-binding</keyword>
<feature type="compositionally biased region" description="Pro residues" evidence="6">
    <location>
        <begin position="33"/>
        <end position="42"/>
    </location>
</feature>
<feature type="compositionally biased region" description="Low complexity" evidence="6">
    <location>
        <begin position="1"/>
        <end position="32"/>
    </location>
</feature>